<dbReference type="EMBL" id="JAVHJO010000011">
    <property type="protein sequence ID" value="KAK6533797.1"/>
    <property type="molecule type" value="Genomic_DNA"/>
</dbReference>
<feature type="region of interest" description="Disordered" evidence="2">
    <location>
        <begin position="248"/>
        <end position="269"/>
    </location>
</feature>
<evidence type="ECO:0000256" key="1">
    <source>
        <dbReference type="ARBA" id="ARBA00022679"/>
    </source>
</evidence>
<dbReference type="InterPro" id="IPR023213">
    <property type="entry name" value="CAT-like_dom_sf"/>
</dbReference>
<gene>
    <name evidence="4" type="ORF">TWF694_002726</name>
</gene>
<feature type="region of interest" description="Disordered" evidence="2">
    <location>
        <begin position="80"/>
        <end position="104"/>
    </location>
</feature>
<dbReference type="Proteomes" id="UP001365542">
    <property type="component" value="Unassembled WGS sequence"/>
</dbReference>
<accession>A0AAV9X327</accession>
<feature type="compositionally biased region" description="Pro residues" evidence="2">
    <location>
        <begin position="255"/>
        <end position="264"/>
    </location>
</feature>
<organism evidence="4 5">
    <name type="scientific">Orbilia ellipsospora</name>
    <dbReference type="NCBI Taxonomy" id="2528407"/>
    <lineage>
        <taxon>Eukaryota</taxon>
        <taxon>Fungi</taxon>
        <taxon>Dikarya</taxon>
        <taxon>Ascomycota</taxon>
        <taxon>Pezizomycotina</taxon>
        <taxon>Orbiliomycetes</taxon>
        <taxon>Orbiliales</taxon>
        <taxon>Orbiliaceae</taxon>
        <taxon>Orbilia</taxon>
    </lineage>
</organism>
<dbReference type="Pfam" id="PF22664">
    <property type="entry name" value="TRI-like_N"/>
    <property type="match status" value="1"/>
</dbReference>
<protein>
    <recommendedName>
        <fullName evidence="3">Trichothecene 3-O-acetyltransferase-like N-terminal domain-containing protein</fullName>
    </recommendedName>
</protein>
<sequence length="497" mass="55089">MLQTIAPTPLPDAAAVLDDFELDIFGQQGTPVYTQISLIYALPDASPQWYLSIVETLQTGLVRLSASFPWIAGQIIVEHPEGHPEHGSTNHAHPHGHGNSQNQEHVDHTSTGVYKIKYLDDIPKLVVKDLRGDTTAPTMQKLREAKFPFRLLDESVVAPRKTLILPSPDPLNVCLVQATFIDGGLIFTFLGHHAVMDGVGQGEMMNLLQKACRNEQFTPEELDIGNAPRKNIIPLFPEDHQLGTELNHQLFSSQPGPPPPPPPATANGKHKTPHFNWEYYVFSGPNLKALKDEASNSLASGYISTDDALTAFVWQAVVRARLPRLRPSDRVTLARAVNVRSYLKIAETYPGNATNMSFHDSIAIHLISHELAAVATNLRASLDPKTSKLRNLTKAYATYLHRTPDKNSINLTATLDLSKDIMLSSWAKLNSYDLDFGFGIGKPEAVRRPQFTGVESLMYLMPRKPDGEIAVALCLREDDLDRLNSDEEFLRYGTCVI</sequence>
<dbReference type="InterPro" id="IPR051283">
    <property type="entry name" value="Sec_Metabolite_Acyltrans"/>
</dbReference>
<dbReference type="GO" id="GO:0016740">
    <property type="term" value="F:transferase activity"/>
    <property type="evidence" value="ECO:0007669"/>
    <property type="project" value="UniProtKB-KW"/>
</dbReference>
<reference evidence="4 5" key="1">
    <citation type="submission" date="2019-10" db="EMBL/GenBank/DDBJ databases">
        <authorList>
            <person name="Palmer J.M."/>
        </authorList>
    </citation>
    <scope>NUCLEOTIDE SEQUENCE [LARGE SCALE GENOMIC DNA]</scope>
    <source>
        <strain evidence="4 5">TWF694</strain>
    </source>
</reference>
<evidence type="ECO:0000313" key="5">
    <source>
        <dbReference type="Proteomes" id="UP001365542"/>
    </source>
</evidence>
<proteinExistence type="predicted"/>
<keyword evidence="5" id="KW-1185">Reference proteome</keyword>
<dbReference type="Gene3D" id="3.30.559.10">
    <property type="entry name" value="Chloramphenicol acetyltransferase-like domain"/>
    <property type="match status" value="2"/>
</dbReference>
<evidence type="ECO:0000313" key="4">
    <source>
        <dbReference type="EMBL" id="KAK6533797.1"/>
    </source>
</evidence>
<feature type="domain" description="Trichothecene 3-O-acetyltransferase-like N-terminal" evidence="3">
    <location>
        <begin position="32"/>
        <end position="212"/>
    </location>
</feature>
<dbReference type="AlphaFoldDB" id="A0AAV9X327"/>
<dbReference type="PANTHER" id="PTHR31896:SF64">
    <property type="entry name" value="TRICHOTHECENE 3-O-ACETYLTRANSFERASE"/>
    <property type="match status" value="1"/>
</dbReference>
<dbReference type="PANTHER" id="PTHR31896">
    <property type="entry name" value="FAMILY REGULATORY PROTEIN, PUTATIVE (AFU_ORTHOLOGUE AFUA_3G14730)-RELATED"/>
    <property type="match status" value="1"/>
</dbReference>
<evidence type="ECO:0000256" key="2">
    <source>
        <dbReference type="SAM" id="MobiDB-lite"/>
    </source>
</evidence>
<name>A0AAV9X327_9PEZI</name>
<keyword evidence="1" id="KW-0808">Transferase</keyword>
<evidence type="ECO:0000259" key="3">
    <source>
        <dbReference type="Pfam" id="PF22664"/>
    </source>
</evidence>
<comment type="caution">
    <text evidence="4">The sequence shown here is derived from an EMBL/GenBank/DDBJ whole genome shotgun (WGS) entry which is preliminary data.</text>
</comment>
<dbReference type="InterPro" id="IPR054710">
    <property type="entry name" value="Tri101-like_N"/>
</dbReference>